<dbReference type="STRING" id="933852.A0A0C3BQV2"/>
<feature type="domain" description="C2H2-type" evidence="12">
    <location>
        <begin position="14"/>
        <end position="36"/>
    </location>
</feature>
<proteinExistence type="inferred from homology"/>
<keyword evidence="6" id="KW-0378">Hydrolase</keyword>
<dbReference type="InterPro" id="IPR041679">
    <property type="entry name" value="DNA2/NAM7-like_C"/>
</dbReference>
<dbReference type="PROSITE" id="PS00028">
    <property type="entry name" value="ZINC_FINGER_C2H2_1"/>
    <property type="match status" value="1"/>
</dbReference>
<dbReference type="GO" id="GO:0016787">
    <property type="term" value="F:hydrolase activity"/>
    <property type="evidence" value="ECO:0007669"/>
    <property type="project" value="UniProtKB-KW"/>
</dbReference>
<dbReference type="InterPro" id="IPR049080">
    <property type="entry name" value="MOV-10-like_beta-barrel"/>
</dbReference>
<dbReference type="Pfam" id="PF13087">
    <property type="entry name" value="AAA_12"/>
    <property type="match status" value="1"/>
</dbReference>
<keyword evidence="14" id="KW-1185">Reference proteome</keyword>
<evidence type="ECO:0000256" key="7">
    <source>
        <dbReference type="ARBA" id="ARBA00022806"/>
    </source>
</evidence>
<dbReference type="InterPro" id="IPR027417">
    <property type="entry name" value="P-loop_NTPase"/>
</dbReference>
<comment type="subcellular location">
    <subcellularLocation>
        <location evidence="1">Cytoplasm</location>
        <location evidence="1">Cytoplasmic ribonucleoprotein granule</location>
    </subcellularLocation>
</comment>
<keyword evidence="10" id="KW-0943">RNA-mediated gene silencing</keyword>
<dbReference type="InterPro" id="IPR047187">
    <property type="entry name" value="SF1_C_Upf1"/>
</dbReference>
<dbReference type="InterPro" id="IPR026122">
    <property type="entry name" value="MOV-10/SDE3_DEXXQ/H-box"/>
</dbReference>
<dbReference type="OrthoDB" id="6513042at2759"/>
<sequence length="955" mass="106743">MLRARNSSFVPKKCTLCDAVLPNENAMTAHLRGQRHLVRLLALRAQGNAALDERTIFVDDDNSFECLICEKQIWNQTKAGHEATLQHKRKEGFIPIQAALEEAGRDKYGVTVIPAGKEAFNLGLNEAGRVSFEFSLKVDHTESSLILRSANLSTTTTRSRSGFTLDISAPSTLSVNPVKGKLIFGSQGNRGRFQDRIELIFYDTVSRRQFAIVKSTSIIIGNKGDYEALKPIAPYVPKTFSRKDPVKEEDITDGERPAPIATIKWVKKLLSYDISEAFSWILNMPSMPDKLRLLKSGFVPRELSPQTHAKVFHALLHIEEYQSKIDIERYAQEDVTLEADRRGLYYLIVPGLAEKRPSLIVGDQILVQHHRSARSNWWRGYVHEVQLDRVGLRFHVNFKPLKGQKFDVRFELNRLTLRRMHQGLDVGGQSPRILFPQDAHVQNHKPLDSTIRSLNPFNRYIGQNDPQMIAVAAIRDLPPGSPPFVVFGPPGTGKTVTIIEAMRQILQANPKARILACAPSNAAADIIAERLLVLTKSQLFRLNAPSRSASHLPTALQEVSRKNSQGTFEVPPVTELAKFRVVVSTCLSSSVLYGIGLPTGHFSHIFIDEAGQACEPEALIAIRTMANSHTNLILSGDPKQLGPVIRSSMALKLGLGNSLLDRLTATDLYDDRENRGVTIVKLIQNFRSHPAILRFPNETFYRGELETKADPVTISSMLRASCLKRPGFPVVFHAIAGKDTREASSPSFFNVDEASLVKKYIQDLKADQRLRLTNEQIGVISPYHAQCGKIRKIISPFAKGVKVGSVEEFQGQERRVIIVSTVRSNLEWVDSDIKHSLGFVATPRRFNVAMTRAQALLIVIGDPNVLSLDPLWRSFLNYIYNSGGWTGRPLPCWDTTDPSIDNLDLLEAQRAVLSEEDQKLIARITETIDGVVSTENMEDRGDGYEAVERPWREAD</sequence>
<dbReference type="Pfam" id="PF21634">
    <property type="entry name" value="MOV-10_beta-barrel"/>
    <property type="match status" value="1"/>
</dbReference>
<dbReference type="CDD" id="cd18038">
    <property type="entry name" value="DEXXQc_Helz-like"/>
    <property type="match status" value="1"/>
</dbReference>
<dbReference type="SMART" id="SM00382">
    <property type="entry name" value="AAA"/>
    <property type="match status" value="1"/>
</dbReference>
<dbReference type="HOGENOM" id="CLU_001666_6_3_1"/>
<keyword evidence="4" id="KW-0963">Cytoplasm</keyword>
<dbReference type="GO" id="GO:0031047">
    <property type="term" value="P:regulatory ncRNA-mediated gene silencing"/>
    <property type="evidence" value="ECO:0007669"/>
    <property type="project" value="UniProtKB-KW"/>
</dbReference>
<evidence type="ECO:0000313" key="14">
    <source>
        <dbReference type="Proteomes" id="UP000054097"/>
    </source>
</evidence>
<dbReference type="GO" id="GO:0032574">
    <property type="term" value="F:5'-3' RNA helicase activity"/>
    <property type="evidence" value="ECO:0007669"/>
    <property type="project" value="InterPro"/>
</dbReference>
<organism evidence="13 14">
    <name type="scientific">Serendipita vermifera MAFF 305830</name>
    <dbReference type="NCBI Taxonomy" id="933852"/>
    <lineage>
        <taxon>Eukaryota</taxon>
        <taxon>Fungi</taxon>
        <taxon>Dikarya</taxon>
        <taxon>Basidiomycota</taxon>
        <taxon>Agaricomycotina</taxon>
        <taxon>Agaricomycetes</taxon>
        <taxon>Sebacinales</taxon>
        <taxon>Serendipitaceae</taxon>
        <taxon>Serendipita</taxon>
    </lineage>
</organism>
<name>A0A0C3BQV2_SERVB</name>
<keyword evidence="5" id="KW-0547">Nucleotide-binding</keyword>
<evidence type="ECO:0000259" key="12">
    <source>
        <dbReference type="PROSITE" id="PS00028"/>
    </source>
</evidence>
<accession>A0A0C3BQV2</accession>
<keyword evidence="9" id="KW-0694">RNA-binding</keyword>
<evidence type="ECO:0000256" key="4">
    <source>
        <dbReference type="ARBA" id="ARBA00022490"/>
    </source>
</evidence>
<evidence type="ECO:0000256" key="1">
    <source>
        <dbReference type="ARBA" id="ARBA00004331"/>
    </source>
</evidence>
<dbReference type="AlphaFoldDB" id="A0A0C3BQV2"/>
<evidence type="ECO:0000256" key="6">
    <source>
        <dbReference type="ARBA" id="ARBA00022801"/>
    </source>
</evidence>
<evidence type="ECO:0000256" key="3">
    <source>
        <dbReference type="ARBA" id="ARBA00012552"/>
    </source>
</evidence>
<dbReference type="GO" id="GO:0005524">
    <property type="term" value="F:ATP binding"/>
    <property type="evidence" value="ECO:0007669"/>
    <property type="project" value="UniProtKB-KW"/>
</dbReference>
<reference evidence="14" key="2">
    <citation type="submission" date="2015-01" db="EMBL/GenBank/DDBJ databases">
        <title>Evolutionary Origins and Diversification of the Mycorrhizal Mutualists.</title>
        <authorList>
            <consortium name="DOE Joint Genome Institute"/>
            <consortium name="Mycorrhizal Genomics Consortium"/>
            <person name="Kohler A."/>
            <person name="Kuo A."/>
            <person name="Nagy L.G."/>
            <person name="Floudas D."/>
            <person name="Copeland A."/>
            <person name="Barry K.W."/>
            <person name="Cichocki N."/>
            <person name="Veneault-Fourrey C."/>
            <person name="LaButti K."/>
            <person name="Lindquist E.A."/>
            <person name="Lipzen A."/>
            <person name="Lundell T."/>
            <person name="Morin E."/>
            <person name="Murat C."/>
            <person name="Riley R."/>
            <person name="Ohm R."/>
            <person name="Sun H."/>
            <person name="Tunlid A."/>
            <person name="Henrissat B."/>
            <person name="Grigoriev I.V."/>
            <person name="Hibbett D.S."/>
            <person name="Martin F."/>
        </authorList>
    </citation>
    <scope>NUCLEOTIDE SEQUENCE [LARGE SCALE GENOMIC DNA]</scope>
    <source>
        <strain evidence="14">MAFF 305830</strain>
    </source>
</reference>
<dbReference type="EMBL" id="KN824277">
    <property type="protein sequence ID" value="KIM34474.1"/>
    <property type="molecule type" value="Genomic_DNA"/>
</dbReference>
<dbReference type="InterPro" id="IPR013087">
    <property type="entry name" value="Znf_C2H2_type"/>
</dbReference>
<evidence type="ECO:0000313" key="13">
    <source>
        <dbReference type="EMBL" id="KIM34474.1"/>
    </source>
</evidence>
<dbReference type="EC" id="3.6.4.13" evidence="3"/>
<dbReference type="CDD" id="cd18808">
    <property type="entry name" value="SF1_C_Upf1"/>
    <property type="match status" value="1"/>
</dbReference>
<dbReference type="GO" id="GO:0003723">
    <property type="term" value="F:RNA binding"/>
    <property type="evidence" value="ECO:0007669"/>
    <property type="project" value="UniProtKB-KW"/>
</dbReference>
<keyword evidence="8" id="KW-0067">ATP-binding</keyword>
<evidence type="ECO:0000256" key="11">
    <source>
        <dbReference type="ARBA" id="ARBA00047984"/>
    </source>
</evidence>
<dbReference type="SUPFAM" id="SSF52540">
    <property type="entry name" value="P-loop containing nucleoside triphosphate hydrolases"/>
    <property type="match status" value="1"/>
</dbReference>
<dbReference type="InterPro" id="IPR041677">
    <property type="entry name" value="DNA2/NAM7_AAA_11"/>
</dbReference>
<evidence type="ECO:0000256" key="5">
    <source>
        <dbReference type="ARBA" id="ARBA00022741"/>
    </source>
</evidence>
<reference evidence="13 14" key="1">
    <citation type="submission" date="2014-04" db="EMBL/GenBank/DDBJ databases">
        <authorList>
            <consortium name="DOE Joint Genome Institute"/>
            <person name="Kuo A."/>
            <person name="Zuccaro A."/>
            <person name="Kohler A."/>
            <person name="Nagy L.G."/>
            <person name="Floudas D."/>
            <person name="Copeland A."/>
            <person name="Barry K.W."/>
            <person name="Cichocki N."/>
            <person name="Veneault-Fourrey C."/>
            <person name="LaButti K."/>
            <person name="Lindquist E.A."/>
            <person name="Lipzen A."/>
            <person name="Lundell T."/>
            <person name="Morin E."/>
            <person name="Murat C."/>
            <person name="Sun H."/>
            <person name="Tunlid A."/>
            <person name="Henrissat B."/>
            <person name="Grigoriev I.V."/>
            <person name="Hibbett D.S."/>
            <person name="Martin F."/>
            <person name="Nordberg H.P."/>
            <person name="Cantor M.N."/>
            <person name="Hua S.X."/>
        </authorList>
    </citation>
    <scope>NUCLEOTIDE SEQUENCE [LARGE SCALE GENOMIC DNA]</scope>
    <source>
        <strain evidence="13 14">MAFF 305830</strain>
    </source>
</reference>
<gene>
    <name evidence="13" type="ORF">M408DRAFT_325870</name>
</gene>
<dbReference type="FunFam" id="3.40.50.300:FF:000608">
    <property type="entry name" value="Mov10 RISC complex RNA helicase"/>
    <property type="match status" value="1"/>
</dbReference>
<evidence type="ECO:0000256" key="2">
    <source>
        <dbReference type="ARBA" id="ARBA00005601"/>
    </source>
</evidence>
<dbReference type="InterPro" id="IPR003593">
    <property type="entry name" value="AAA+_ATPase"/>
</dbReference>
<dbReference type="GO" id="GO:0036464">
    <property type="term" value="C:cytoplasmic ribonucleoprotein granule"/>
    <property type="evidence" value="ECO:0007669"/>
    <property type="project" value="UniProtKB-SubCell"/>
</dbReference>
<dbReference type="Pfam" id="PF13086">
    <property type="entry name" value="AAA_11"/>
    <property type="match status" value="2"/>
</dbReference>
<dbReference type="Proteomes" id="UP000054097">
    <property type="component" value="Unassembled WGS sequence"/>
</dbReference>
<evidence type="ECO:0000256" key="10">
    <source>
        <dbReference type="ARBA" id="ARBA00023158"/>
    </source>
</evidence>
<keyword evidence="7" id="KW-0347">Helicase</keyword>
<protein>
    <recommendedName>
        <fullName evidence="3">RNA helicase</fullName>
        <ecNumber evidence="3">3.6.4.13</ecNumber>
    </recommendedName>
</protein>
<evidence type="ECO:0000256" key="8">
    <source>
        <dbReference type="ARBA" id="ARBA00022840"/>
    </source>
</evidence>
<evidence type="ECO:0000256" key="9">
    <source>
        <dbReference type="ARBA" id="ARBA00022884"/>
    </source>
</evidence>
<comment type="similarity">
    <text evidence="2">Belongs to the DNA2/NAM7 helicase family. SDE3 subfamily.</text>
</comment>
<dbReference type="PANTHER" id="PTHR45418">
    <property type="entry name" value="CANCER/TESTIS ANTIGEN 55"/>
    <property type="match status" value="1"/>
</dbReference>
<dbReference type="PANTHER" id="PTHR45418:SF1">
    <property type="entry name" value="CANCER_TESTIS ANTIGEN 55"/>
    <property type="match status" value="1"/>
</dbReference>
<dbReference type="Gene3D" id="3.40.50.300">
    <property type="entry name" value="P-loop containing nucleotide triphosphate hydrolases"/>
    <property type="match status" value="2"/>
</dbReference>
<comment type="catalytic activity">
    <reaction evidence="11">
        <text>ATP + H2O = ADP + phosphate + H(+)</text>
        <dbReference type="Rhea" id="RHEA:13065"/>
        <dbReference type="ChEBI" id="CHEBI:15377"/>
        <dbReference type="ChEBI" id="CHEBI:15378"/>
        <dbReference type="ChEBI" id="CHEBI:30616"/>
        <dbReference type="ChEBI" id="CHEBI:43474"/>
        <dbReference type="ChEBI" id="CHEBI:456216"/>
        <dbReference type="EC" id="3.6.4.13"/>
    </reaction>
</comment>